<dbReference type="GO" id="GO:0003700">
    <property type="term" value="F:DNA-binding transcription factor activity"/>
    <property type="evidence" value="ECO:0007669"/>
    <property type="project" value="InterPro"/>
</dbReference>
<keyword evidence="3" id="KW-1185">Reference proteome</keyword>
<evidence type="ECO:0000313" key="2">
    <source>
        <dbReference type="EMBL" id="OOS25700.1"/>
    </source>
</evidence>
<dbReference type="RefSeq" id="WP_078253456.1">
    <property type="nucleotide sequence ID" value="NZ_MUYU01000006.1"/>
</dbReference>
<dbReference type="InterPro" id="IPR036388">
    <property type="entry name" value="WH-like_DNA-bd_sf"/>
</dbReference>
<proteinExistence type="predicted"/>
<accession>A0A1T0CTM0</accession>
<dbReference type="STRING" id="470453.B0680_02450"/>
<dbReference type="PANTHER" id="PTHR33164:SF89">
    <property type="entry name" value="MARR FAMILY REGULATORY PROTEIN"/>
    <property type="match status" value="1"/>
</dbReference>
<dbReference type="InterPro" id="IPR039422">
    <property type="entry name" value="MarR/SlyA-like"/>
</dbReference>
<reference evidence="2 3" key="1">
    <citation type="submission" date="2017-02" db="EMBL/GenBank/DDBJ databases">
        <title>Draft genome sequence of Moraxella pluranimalium CCUG 54913T type strain.</title>
        <authorList>
            <person name="Salva-Serra F."/>
            <person name="Engstrom-Jakobsson H."/>
            <person name="Thorell K."/>
            <person name="Jaen-Luchoro D."/>
            <person name="Gonzales-Siles L."/>
            <person name="Karlsson R."/>
            <person name="Yazdan S."/>
            <person name="Boulund F."/>
            <person name="Johnning A."/>
            <person name="Engstrand L."/>
            <person name="Kristiansson E."/>
            <person name="Moore E."/>
        </authorList>
    </citation>
    <scope>NUCLEOTIDE SEQUENCE [LARGE SCALE GENOMIC DNA]</scope>
    <source>
        <strain evidence="2 3">CCUG 54913</strain>
    </source>
</reference>
<dbReference type="OrthoDB" id="3232829at2"/>
<dbReference type="Pfam" id="PF12802">
    <property type="entry name" value="MarR_2"/>
    <property type="match status" value="1"/>
</dbReference>
<name>A0A1T0CTM0_9GAMM</name>
<protein>
    <submittedName>
        <fullName evidence="2">MarR family transcriptional regulator</fullName>
    </submittedName>
</protein>
<organism evidence="2 3">
    <name type="scientific">Moraxella pluranimalium</name>
    <dbReference type="NCBI Taxonomy" id="470453"/>
    <lineage>
        <taxon>Bacteria</taxon>
        <taxon>Pseudomonadati</taxon>
        <taxon>Pseudomonadota</taxon>
        <taxon>Gammaproteobacteria</taxon>
        <taxon>Moraxellales</taxon>
        <taxon>Moraxellaceae</taxon>
        <taxon>Moraxella</taxon>
    </lineage>
</organism>
<sequence>MNYFDELGNRIGEIDGTVNQWINKLGLSYNHFAVLYCLANAQDGQCTQKHICDEWYLPKQTVFNICKEYKEKGWIEFSESPTDKREKILHLTQTGQAYAEPILQKTQAISEQAFAKFGERKTKQLFTLMQEFSNIFQQHIDKYE</sequence>
<dbReference type="GO" id="GO:0006950">
    <property type="term" value="P:response to stress"/>
    <property type="evidence" value="ECO:0007669"/>
    <property type="project" value="TreeGrafter"/>
</dbReference>
<comment type="caution">
    <text evidence="2">The sequence shown here is derived from an EMBL/GenBank/DDBJ whole genome shotgun (WGS) entry which is preliminary data.</text>
</comment>
<dbReference type="SUPFAM" id="SSF46785">
    <property type="entry name" value="Winged helix' DNA-binding domain"/>
    <property type="match status" value="1"/>
</dbReference>
<evidence type="ECO:0000313" key="3">
    <source>
        <dbReference type="Proteomes" id="UP000189800"/>
    </source>
</evidence>
<dbReference type="Gene3D" id="6.10.250.820">
    <property type="match status" value="1"/>
</dbReference>
<dbReference type="EMBL" id="MUYU01000006">
    <property type="protein sequence ID" value="OOS25700.1"/>
    <property type="molecule type" value="Genomic_DNA"/>
</dbReference>
<dbReference type="PANTHER" id="PTHR33164">
    <property type="entry name" value="TRANSCRIPTIONAL REGULATOR, MARR FAMILY"/>
    <property type="match status" value="1"/>
</dbReference>
<gene>
    <name evidence="2" type="ORF">B0680_02450</name>
</gene>
<dbReference type="Proteomes" id="UP000189800">
    <property type="component" value="Unassembled WGS sequence"/>
</dbReference>
<dbReference type="PROSITE" id="PS50995">
    <property type="entry name" value="HTH_MARR_2"/>
    <property type="match status" value="1"/>
</dbReference>
<dbReference type="SMART" id="SM00347">
    <property type="entry name" value="HTH_MARR"/>
    <property type="match status" value="1"/>
</dbReference>
<dbReference type="Gene3D" id="1.10.10.10">
    <property type="entry name" value="Winged helix-like DNA-binding domain superfamily/Winged helix DNA-binding domain"/>
    <property type="match status" value="1"/>
</dbReference>
<evidence type="ECO:0000259" key="1">
    <source>
        <dbReference type="PROSITE" id="PS50995"/>
    </source>
</evidence>
<dbReference type="InterPro" id="IPR036390">
    <property type="entry name" value="WH_DNA-bd_sf"/>
</dbReference>
<dbReference type="AlphaFoldDB" id="A0A1T0CTM0"/>
<feature type="domain" description="HTH marR-type" evidence="1">
    <location>
        <begin position="1"/>
        <end position="134"/>
    </location>
</feature>
<dbReference type="InterPro" id="IPR000835">
    <property type="entry name" value="HTH_MarR-typ"/>
</dbReference>